<dbReference type="InterPro" id="IPR036380">
    <property type="entry name" value="Isochorismatase-like_sf"/>
</dbReference>
<keyword evidence="2" id="KW-0662">Pyridine nucleotide biosynthesis</keyword>
<dbReference type="PANTHER" id="PTHR11080">
    <property type="entry name" value="PYRAZINAMIDASE/NICOTINAMIDASE"/>
    <property type="match status" value="1"/>
</dbReference>
<keyword evidence="4 9" id="KW-0378">Hydrolase</keyword>
<evidence type="ECO:0000256" key="7">
    <source>
        <dbReference type="ARBA" id="ARBA00043224"/>
    </source>
</evidence>
<sequence length="180" mass="19749">MKALIVVDVQNDFCPGGALAVPEGDKIIDPINKLIKQFEADELPIVFTRDWHPKNHISFKSNGGIWPEHCVAGTVGAEFHKDIYFPSVAILVSKATEYDKEAYSGFQGTGLASWLRQIDVDEVIVGGLATDYCVKNTVLDALKLGFKVSIVSEAIRAVNLNKNDGELAINEMKQKGVKFI</sequence>
<dbReference type="GO" id="GO:0046872">
    <property type="term" value="F:metal ion binding"/>
    <property type="evidence" value="ECO:0007669"/>
    <property type="project" value="UniProtKB-KW"/>
</dbReference>
<evidence type="ECO:0000256" key="4">
    <source>
        <dbReference type="ARBA" id="ARBA00022801"/>
    </source>
</evidence>
<dbReference type="InterPro" id="IPR052347">
    <property type="entry name" value="Isochorismatase_Nicotinamidase"/>
</dbReference>
<dbReference type="EMBL" id="CP041345">
    <property type="protein sequence ID" value="QKG80099.1"/>
    <property type="molecule type" value="Genomic_DNA"/>
</dbReference>
<evidence type="ECO:0000256" key="3">
    <source>
        <dbReference type="ARBA" id="ARBA00022723"/>
    </source>
</evidence>
<gene>
    <name evidence="9" type="primary">pncA</name>
    <name evidence="9" type="ORF">FHG85_07435</name>
</gene>
<dbReference type="EC" id="3.5.1.19" evidence="6"/>
<dbReference type="InterPro" id="IPR000868">
    <property type="entry name" value="Isochorismatase-like_dom"/>
</dbReference>
<evidence type="ECO:0000256" key="6">
    <source>
        <dbReference type="ARBA" id="ARBA00039017"/>
    </source>
</evidence>
<dbReference type="Proteomes" id="UP000500961">
    <property type="component" value="Chromosome"/>
</dbReference>
<dbReference type="AlphaFoldDB" id="A0A7D4BKB5"/>
<dbReference type="PANTHER" id="PTHR11080:SF2">
    <property type="entry name" value="LD05707P"/>
    <property type="match status" value="1"/>
</dbReference>
<evidence type="ECO:0000313" key="9">
    <source>
        <dbReference type="EMBL" id="QKG80099.1"/>
    </source>
</evidence>
<evidence type="ECO:0000256" key="5">
    <source>
        <dbReference type="ARBA" id="ARBA00037900"/>
    </source>
</evidence>
<feature type="domain" description="Isochorismatase-like" evidence="8">
    <location>
        <begin position="3"/>
        <end position="178"/>
    </location>
</feature>
<dbReference type="KEGG" id="ttz:FHG85_07435"/>
<evidence type="ECO:0000256" key="2">
    <source>
        <dbReference type="ARBA" id="ARBA00022642"/>
    </source>
</evidence>
<organism evidence="9 10">
    <name type="scientific">Tenuifilum thalassicum</name>
    <dbReference type="NCBI Taxonomy" id="2590900"/>
    <lineage>
        <taxon>Bacteria</taxon>
        <taxon>Pseudomonadati</taxon>
        <taxon>Bacteroidota</taxon>
        <taxon>Bacteroidia</taxon>
        <taxon>Bacteroidales</taxon>
        <taxon>Tenuifilaceae</taxon>
        <taxon>Tenuifilum</taxon>
    </lineage>
</organism>
<reference evidence="9 10" key="1">
    <citation type="submission" date="2019-07" db="EMBL/GenBank/DDBJ databases">
        <title>Thalassofilum flectens gen. nov., sp. nov., a novel moderate thermophilic anaerobe from a shallow sea hot spring in Kunashir Island (Russia), representing a new family in the order Bacteroidales, and proposal of Thalassofilacea fam. nov.</title>
        <authorList>
            <person name="Kochetkova T.V."/>
            <person name="Podosokorskaya O.A."/>
            <person name="Novikov A."/>
            <person name="Elcheninov A.G."/>
            <person name="Toshchakov S.V."/>
            <person name="Kublanov I.V."/>
        </authorList>
    </citation>
    <scope>NUCLEOTIDE SEQUENCE [LARGE SCALE GENOMIC DNA]</scope>
    <source>
        <strain evidence="9 10">38-H</strain>
    </source>
</reference>
<dbReference type="Pfam" id="PF00857">
    <property type="entry name" value="Isochorismatase"/>
    <property type="match status" value="1"/>
</dbReference>
<comment type="similarity">
    <text evidence="1">Belongs to the isochorismatase family.</text>
</comment>
<dbReference type="Gene3D" id="3.40.50.850">
    <property type="entry name" value="Isochorismatase-like"/>
    <property type="match status" value="1"/>
</dbReference>
<accession>A0A7D4BKB5</accession>
<proteinExistence type="inferred from homology"/>
<keyword evidence="10" id="KW-1185">Reference proteome</keyword>
<dbReference type="GO" id="GO:0008936">
    <property type="term" value="F:nicotinamidase activity"/>
    <property type="evidence" value="ECO:0007669"/>
    <property type="project" value="UniProtKB-EC"/>
</dbReference>
<comment type="pathway">
    <text evidence="5">Cofactor biosynthesis; nicotinate biosynthesis; nicotinate from nicotinamide: step 1/1.</text>
</comment>
<name>A0A7D4BKB5_9BACT</name>
<protein>
    <recommendedName>
        <fullName evidence="6">nicotinamidase</fullName>
        <ecNumber evidence="6">3.5.1.19</ecNumber>
    </recommendedName>
    <alternativeName>
        <fullName evidence="7">Nicotinamide deamidase</fullName>
    </alternativeName>
</protein>
<dbReference type="CDD" id="cd01011">
    <property type="entry name" value="nicotinamidase"/>
    <property type="match status" value="1"/>
</dbReference>
<evidence type="ECO:0000256" key="1">
    <source>
        <dbReference type="ARBA" id="ARBA00006336"/>
    </source>
</evidence>
<dbReference type="NCBIfam" id="NF008623">
    <property type="entry name" value="PRK11609.1"/>
    <property type="match status" value="1"/>
</dbReference>
<dbReference type="SUPFAM" id="SSF52499">
    <property type="entry name" value="Isochorismatase-like hydrolases"/>
    <property type="match status" value="1"/>
</dbReference>
<keyword evidence="3" id="KW-0479">Metal-binding</keyword>
<dbReference type="GO" id="GO:0019363">
    <property type="term" value="P:pyridine nucleotide biosynthetic process"/>
    <property type="evidence" value="ECO:0007669"/>
    <property type="project" value="UniProtKB-KW"/>
</dbReference>
<evidence type="ECO:0000259" key="8">
    <source>
        <dbReference type="Pfam" id="PF00857"/>
    </source>
</evidence>
<dbReference type="RefSeq" id="WP_173074510.1">
    <property type="nucleotide sequence ID" value="NZ_CP041345.1"/>
</dbReference>
<evidence type="ECO:0000313" key="10">
    <source>
        <dbReference type="Proteomes" id="UP000500961"/>
    </source>
</evidence>